<organism evidence="1 2">
    <name type="scientific">Hymenobacter edaphi</name>
    <dbReference type="NCBI Taxonomy" id="2211146"/>
    <lineage>
        <taxon>Bacteria</taxon>
        <taxon>Pseudomonadati</taxon>
        <taxon>Bacteroidota</taxon>
        <taxon>Cytophagia</taxon>
        <taxon>Cytophagales</taxon>
        <taxon>Hymenobacteraceae</taxon>
        <taxon>Hymenobacter</taxon>
    </lineage>
</organism>
<protein>
    <submittedName>
        <fullName evidence="1">Uncharacterized protein</fullName>
    </submittedName>
</protein>
<evidence type="ECO:0000313" key="1">
    <source>
        <dbReference type="EMBL" id="RAK62079.1"/>
    </source>
</evidence>
<keyword evidence="2" id="KW-1185">Reference proteome</keyword>
<evidence type="ECO:0000313" key="2">
    <source>
        <dbReference type="Proteomes" id="UP000248553"/>
    </source>
</evidence>
<accession>A0A328B5D4</accession>
<comment type="caution">
    <text evidence="1">The sequence shown here is derived from an EMBL/GenBank/DDBJ whole genome shotgun (WGS) entry which is preliminary data.</text>
</comment>
<name>A0A328B5D4_9BACT</name>
<dbReference type="EMBL" id="QHKM01000017">
    <property type="protein sequence ID" value="RAK62079.1"/>
    <property type="molecule type" value="Genomic_DNA"/>
</dbReference>
<sequence length="207" mass="23313">MNSTRILVRTTTANFWWGAYGLTNQADWEDLELCYEGGERIGRVCLNGKEYLRDALPELQADPAEKAYAAALQTYLADTGCHYWFYYDEPGSPYFYEAPYEAPRNANGVKPRFTDIWHPDERVGLATVQDAVREFARAFLGLAACEVIITEPEPLEKAVATFKGHQLLFNGDKPVKIHFADNVISELAEVWGITPEATLQKLQASTQ</sequence>
<reference evidence="2" key="1">
    <citation type="submission" date="2018-05" db="EMBL/GenBank/DDBJ databases">
        <authorList>
            <person name="Nie L."/>
        </authorList>
    </citation>
    <scope>NUCLEOTIDE SEQUENCE [LARGE SCALE GENOMIC DNA]</scope>
    <source>
        <strain evidence="2">NL</strain>
    </source>
</reference>
<dbReference type="AlphaFoldDB" id="A0A328B5D4"/>
<dbReference type="OrthoDB" id="2677707at2"/>
<dbReference type="Proteomes" id="UP000248553">
    <property type="component" value="Unassembled WGS sequence"/>
</dbReference>
<proteinExistence type="predicted"/>
<gene>
    <name evidence="1" type="ORF">DLM85_24390</name>
</gene>
<dbReference type="RefSeq" id="WP_111480806.1">
    <property type="nucleotide sequence ID" value="NZ_QHKM01000017.1"/>
</dbReference>